<name>E3NK17_CAERE</name>
<dbReference type="FunCoup" id="E3NK17">
    <property type="interactions" value="47"/>
</dbReference>
<dbReference type="PROSITE" id="PS50181">
    <property type="entry name" value="FBOX"/>
    <property type="match status" value="1"/>
</dbReference>
<feature type="domain" description="F-box" evidence="1">
    <location>
        <begin position="142"/>
        <end position="193"/>
    </location>
</feature>
<dbReference type="AlphaFoldDB" id="E3NK17"/>
<evidence type="ECO:0000259" key="1">
    <source>
        <dbReference type="PROSITE" id="PS50181"/>
    </source>
</evidence>
<dbReference type="GO" id="GO:0045087">
    <property type="term" value="P:innate immune response"/>
    <property type="evidence" value="ECO:0007669"/>
    <property type="project" value="TreeGrafter"/>
</dbReference>
<sequence length="426" mass="50902">MSEILKTNPSALHACIYYEFLREKNIDEAFKNFCETVGDNVIDYRDFEYWFCRFYHGELDFDPDRTIQSQKIADVLSNNPIALRSCILHEFFKGKKPFEIFRKLMKKLGNDFMDYPEFEFWYLRFAQGKYDFDYDRSFDPKTRLFTDLPLEVFNKIGEYLKFEDRLQLRDVSKDIRDYVDNWDPKVVILWYTNDDDWALYLKSRSNPYTACNFGTNHKNNSGFSRNPTYFIMNMLKHPKVQLKELEIIDEDDNWKKLIKELDESNRKLHVKEVTFPEYNNLLNIDLHFMIPGVLEEIHLYFGDSNREKILKAIESEQCQAAKMVYIRSWTDISTFPLDVLYNCPRFNLQLDGSADDLRANFLKTLMKKGNVQECVLYADSQIMNYFNEPKAMVPNFSALRRYQIPGTNDFYELDYQGDAIRLERKQ</sequence>
<dbReference type="Pfam" id="PF00646">
    <property type="entry name" value="F-box"/>
    <property type="match status" value="1"/>
</dbReference>
<gene>
    <name evidence="2" type="ORF">CRE_25945</name>
</gene>
<dbReference type="EMBL" id="DS268773">
    <property type="protein sequence ID" value="EFP01573.1"/>
    <property type="molecule type" value="Genomic_DNA"/>
</dbReference>
<keyword evidence="3" id="KW-1185">Reference proteome</keyword>
<dbReference type="Pfam" id="PF01827">
    <property type="entry name" value="FTH"/>
    <property type="match status" value="1"/>
</dbReference>
<dbReference type="Pfam" id="PF17906">
    <property type="entry name" value="HTH_48"/>
    <property type="match status" value="2"/>
</dbReference>
<dbReference type="InterPro" id="IPR040161">
    <property type="entry name" value="FB224"/>
</dbReference>
<dbReference type="Gene3D" id="1.10.10.1450">
    <property type="match status" value="1"/>
</dbReference>
<dbReference type="HOGENOM" id="CLU_030831_3_3_1"/>
<proteinExistence type="predicted"/>
<dbReference type="InterPro" id="IPR002900">
    <property type="entry name" value="DUF38/FTH_CAE_spp"/>
</dbReference>
<dbReference type="InterPro" id="IPR001810">
    <property type="entry name" value="F-box_dom"/>
</dbReference>
<dbReference type="OMA" id="QAYSNIC"/>
<dbReference type="eggNOG" id="KOG4602">
    <property type="taxonomic scope" value="Eukaryota"/>
</dbReference>
<dbReference type="OrthoDB" id="10034054at2759"/>
<dbReference type="SMART" id="SM00256">
    <property type="entry name" value="FBOX"/>
    <property type="match status" value="1"/>
</dbReference>
<dbReference type="InParanoid" id="E3NK17"/>
<protein>
    <recommendedName>
        <fullName evidence="1">F-box domain-containing protein</fullName>
    </recommendedName>
</protein>
<evidence type="ECO:0000313" key="2">
    <source>
        <dbReference type="EMBL" id="EFP01573.1"/>
    </source>
</evidence>
<dbReference type="PANTHER" id="PTHR23015">
    <property type="entry name" value="UNCHARACTERIZED C.ELEGANS PROTEIN"/>
    <property type="match status" value="1"/>
</dbReference>
<accession>E3NK17</accession>
<dbReference type="PANTHER" id="PTHR23015:SF4">
    <property type="entry name" value="DUF38 DOMAIN-CONTAINING PROTEIN-RELATED"/>
    <property type="match status" value="1"/>
</dbReference>
<dbReference type="Proteomes" id="UP000008281">
    <property type="component" value="Unassembled WGS sequence"/>
</dbReference>
<evidence type="ECO:0000313" key="3">
    <source>
        <dbReference type="Proteomes" id="UP000008281"/>
    </source>
</evidence>
<reference evidence="2" key="1">
    <citation type="submission" date="2007-07" db="EMBL/GenBank/DDBJ databases">
        <title>PCAP assembly of the Caenorhabditis remanei genome.</title>
        <authorList>
            <consortium name="The Caenorhabditis remanei Sequencing Consortium"/>
            <person name="Wilson R.K."/>
        </authorList>
    </citation>
    <scope>NUCLEOTIDE SEQUENCE [LARGE SCALE GENOMIC DNA]</scope>
    <source>
        <strain evidence="2">PB4641</strain>
    </source>
</reference>
<dbReference type="InterPro" id="IPR041426">
    <property type="entry name" value="Mos1_HTH"/>
</dbReference>
<dbReference type="CDD" id="cd22150">
    <property type="entry name" value="F-box_CeFBXA-like"/>
    <property type="match status" value="1"/>
</dbReference>
<organism evidence="3">
    <name type="scientific">Caenorhabditis remanei</name>
    <name type="common">Caenorhabditis vulgaris</name>
    <dbReference type="NCBI Taxonomy" id="31234"/>
    <lineage>
        <taxon>Eukaryota</taxon>
        <taxon>Metazoa</taxon>
        <taxon>Ecdysozoa</taxon>
        <taxon>Nematoda</taxon>
        <taxon>Chromadorea</taxon>
        <taxon>Rhabditida</taxon>
        <taxon>Rhabditina</taxon>
        <taxon>Rhabditomorpha</taxon>
        <taxon>Rhabditoidea</taxon>
        <taxon>Rhabditidae</taxon>
        <taxon>Peloderinae</taxon>
        <taxon>Caenorhabditis</taxon>
    </lineage>
</organism>